<gene>
    <name evidence="11" type="primary">dxs</name>
    <name evidence="13" type="ORF">J5Y05_04705</name>
</gene>
<evidence type="ECO:0000256" key="5">
    <source>
        <dbReference type="ARBA" id="ARBA00022723"/>
    </source>
</evidence>
<dbReference type="FunFam" id="3.40.50.920:FF:000002">
    <property type="entry name" value="1-deoxy-D-xylulose-5-phosphate synthase"/>
    <property type="match status" value="1"/>
</dbReference>
<evidence type="ECO:0000313" key="13">
    <source>
        <dbReference type="EMBL" id="MBQ0825811.1"/>
    </source>
</evidence>
<name>A0A940XCR9_9ACTN</name>
<dbReference type="EMBL" id="JAGPNL010000001">
    <property type="protein sequence ID" value="MBQ0825811.1"/>
    <property type="molecule type" value="Genomic_DNA"/>
</dbReference>
<organism evidence="13 14">
    <name type="scientific">Streptomyces tagetis</name>
    <dbReference type="NCBI Taxonomy" id="2820809"/>
    <lineage>
        <taxon>Bacteria</taxon>
        <taxon>Bacillati</taxon>
        <taxon>Actinomycetota</taxon>
        <taxon>Actinomycetes</taxon>
        <taxon>Kitasatosporales</taxon>
        <taxon>Streptomycetaceae</taxon>
        <taxon>Streptomyces</taxon>
    </lineage>
</organism>
<feature type="binding site" evidence="11">
    <location>
        <position position="174"/>
    </location>
    <ligand>
        <name>Mg(2+)</name>
        <dbReference type="ChEBI" id="CHEBI:18420"/>
    </ligand>
</feature>
<evidence type="ECO:0000256" key="4">
    <source>
        <dbReference type="ARBA" id="ARBA00022679"/>
    </source>
</evidence>
<evidence type="ECO:0000256" key="1">
    <source>
        <dbReference type="ARBA" id="ARBA00004980"/>
    </source>
</evidence>
<dbReference type="HAMAP" id="MF_00315">
    <property type="entry name" value="DXP_synth"/>
    <property type="match status" value="1"/>
</dbReference>
<dbReference type="EC" id="2.2.1.7" evidence="11"/>
<feature type="binding site" evidence="11">
    <location>
        <begin position="113"/>
        <end position="115"/>
    </location>
    <ligand>
        <name>thiamine diphosphate</name>
        <dbReference type="ChEBI" id="CHEBI:58937"/>
    </ligand>
</feature>
<evidence type="ECO:0000313" key="14">
    <source>
        <dbReference type="Proteomes" id="UP000677875"/>
    </source>
</evidence>
<dbReference type="Pfam" id="PF13292">
    <property type="entry name" value="DXP_synthase_N"/>
    <property type="match status" value="1"/>
</dbReference>
<protein>
    <recommendedName>
        <fullName evidence="11">1-deoxy-D-xylulose-5-phosphate synthase</fullName>
        <ecNumber evidence="11">2.2.1.7</ecNumber>
    </recommendedName>
    <alternativeName>
        <fullName evidence="11">1-deoxyxylulose-5-phosphate synthase</fullName>
        <shortName evidence="11">DXP synthase</shortName>
        <shortName evidence="11">DXPS</shortName>
    </alternativeName>
</protein>
<dbReference type="InterPro" id="IPR005475">
    <property type="entry name" value="Transketolase-like_Pyr-bd"/>
</dbReference>
<dbReference type="PANTHER" id="PTHR43322">
    <property type="entry name" value="1-D-DEOXYXYLULOSE 5-PHOSPHATE SYNTHASE-RELATED"/>
    <property type="match status" value="1"/>
</dbReference>
<dbReference type="GO" id="GO:0016114">
    <property type="term" value="P:terpenoid biosynthetic process"/>
    <property type="evidence" value="ECO:0007669"/>
    <property type="project" value="UniProtKB-UniRule"/>
</dbReference>
<dbReference type="InterPro" id="IPR005477">
    <property type="entry name" value="Dxylulose-5-P_synthase"/>
</dbReference>
<dbReference type="Proteomes" id="UP000677875">
    <property type="component" value="Unassembled WGS sequence"/>
</dbReference>
<dbReference type="InterPro" id="IPR009014">
    <property type="entry name" value="Transketo_C/PFOR_II"/>
</dbReference>
<feature type="binding site" evidence="11">
    <location>
        <position position="144"/>
    </location>
    <ligand>
        <name>Mg(2+)</name>
        <dbReference type="ChEBI" id="CHEBI:18420"/>
    </ligand>
</feature>
<dbReference type="Pfam" id="PF02780">
    <property type="entry name" value="Transketolase_C"/>
    <property type="match status" value="1"/>
</dbReference>
<evidence type="ECO:0000256" key="9">
    <source>
        <dbReference type="ARBA" id="ARBA00023229"/>
    </source>
</evidence>
<evidence type="ECO:0000259" key="12">
    <source>
        <dbReference type="SMART" id="SM00861"/>
    </source>
</evidence>
<dbReference type="InterPro" id="IPR033248">
    <property type="entry name" value="Transketolase_C"/>
</dbReference>
<comment type="pathway">
    <text evidence="1 11">Metabolic intermediate biosynthesis; 1-deoxy-D-xylulose 5-phosphate biosynthesis; 1-deoxy-D-xylulose 5-phosphate from D-glyceraldehyde 3-phosphate and pyruvate: step 1/1.</text>
</comment>
<dbReference type="SMART" id="SM00861">
    <property type="entry name" value="Transket_pyr"/>
    <property type="match status" value="1"/>
</dbReference>
<dbReference type="SUPFAM" id="SSF52518">
    <property type="entry name" value="Thiamin diphosphate-binding fold (THDP-binding)"/>
    <property type="match status" value="2"/>
</dbReference>
<evidence type="ECO:0000256" key="3">
    <source>
        <dbReference type="ARBA" id="ARBA00011738"/>
    </source>
</evidence>
<keyword evidence="8 11" id="KW-0786">Thiamine pyrophosphate</keyword>
<dbReference type="PROSITE" id="PS00802">
    <property type="entry name" value="TRANSKETOLASE_2"/>
    <property type="match status" value="1"/>
</dbReference>
<comment type="subunit">
    <text evidence="3 11">Homodimer.</text>
</comment>
<comment type="cofactor">
    <cofactor evidence="11">
        <name>Mg(2+)</name>
        <dbReference type="ChEBI" id="CHEBI:18420"/>
    </cofactor>
    <text evidence="11">Binds 1 Mg(2+) ion per subunit.</text>
</comment>
<keyword evidence="5 11" id="KW-0479">Metal-binding</keyword>
<feature type="domain" description="Transketolase-like pyrimidine-binding" evidence="12">
    <location>
        <begin position="315"/>
        <end position="480"/>
    </location>
</feature>
<comment type="similarity">
    <text evidence="2 11">Belongs to the transketolase family. DXPS subfamily.</text>
</comment>
<evidence type="ECO:0000256" key="10">
    <source>
        <dbReference type="ARBA" id="ARBA00055605"/>
    </source>
</evidence>
<evidence type="ECO:0000256" key="7">
    <source>
        <dbReference type="ARBA" id="ARBA00022977"/>
    </source>
</evidence>
<accession>A0A940XCR9</accession>
<dbReference type="InterPro" id="IPR029061">
    <property type="entry name" value="THDP-binding"/>
</dbReference>
<keyword evidence="14" id="KW-1185">Reference proteome</keyword>
<dbReference type="PANTHER" id="PTHR43322:SF5">
    <property type="entry name" value="1-DEOXY-D-XYLULOSE-5-PHOSPHATE SYNTHASE, CHLOROPLASTIC"/>
    <property type="match status" value="1"/>
</dbReference>
<dbReference type="CDD" id="cd07033">
    <property type="entry name" value="TPP_PYR_DXS_TK_like"/>
    <property type="match status" value="1"/>
</dbReference>
<dbReference type="PROSITE" id="PS00801">
    <property type="entry name" value="TRANSKETOLASE_1"/>
    <property type="match status" value="1"/>
</dbReference>
<keyword evidence="6 11" id="KW-0460">Magnesium</keyword>
<dbReference type="FunFam" id="3.40.50.970:FF:000005">
    <property type="entry name" value="1-deoxy-D-xylulose-5-phosphate synthase"/>
    <property type="match status" value="1"/>
</dbReference>
<dbReference type="GO" id="GO:0030976">
    <property type="term" value="F:thiamine pyrophosphate binding"/>
    <property type="evidence" value="ECO:0007669"/>
    <property type="project" value="UniProtKB-UniRule"/>
</dbReference>
<dbReference type="GO" id="GO:0009228">
    <property type="term" value="P:thiamine biosynthetic process"/>
    <property type="evidence" value="ECO:0007669"/>
    <property type="project" value="UniProtKB-UniRule"/>
</dbReference>
<dbReference type="GO" id="GO:0019288">
    <property type="term" value="P:isopentenyl diphosphate biosynthetic process, methylerythritol 4-phosphate pathway"/>
    <property type="evidence" value="ECO:0007669"/>
    <property type="project" value="TreeGrafter"/>
</dbReference>
<dbReference type="GO" id="GO:0008661">
    <property type="term" value="F:1-deoxy-D-xylulose-5-phosphate synthase activity"/>
    <property type="evidence" value="ECO:0007669"/>
    <property type="project" value="UniProtKB-UniRule"/>
</dbReference>
<dbReference type="GO" id="GO:0005829">
    <property type="term" value="C:cytosol"/>
    <property type="evidence" value="ECO:0007669"/>
    <property type="project" value="TreeGrafter"/>
</dbReference>
<comment type="cofactor">
    <cofactor evidence="11">
        <name>thiamine diphosphate</name>
        <dbReference type="ChEBI" id="CHEBI:58937"/>
    </cofactor>
    <text evidence="11">Binds 1 thiamine pyrophosphate per subunit.</text>
</comment>
<dbReference type="RefSeq" id="WP_210868453.1">
    <property type="nucleotide sequence ID" value="NZ_JAGPNL010000001.1"/>
</dbReference>
<dbReference type="SUPFAM" id="SSF52922">
    <property type="entry name" value="TK C-terminal domain-like"/>
    <property type="match status" value="1"/>
</dbReference>
<dbReference type="Gene3D" id="3.40.50.920">
    <property type="match status" value="1"/>
</dbReference>
<evidence type="ECO:0000256" key="2">
    <source>
        <dbReference type="ARBA" id="ARBA00011081"/>
    </source>
</evidence>
<feature type="binding site" evidence="11">
    <location>
        <position position="285"/>
    </location>
    <ligand>
        <name>thiamine diphosphate</name>
        <dbReference type="ChEBI" id="CHEBI:58937"/>
    </ligand>
</feature>
<comment type="function">
    <text evidence="10 11">Catalyzes the acyloin condensation reaction between C atoms 2 and 3 of pyruvate and glyceraldehyde 3-phosphate to yield 1-deoxy-D-xylulose-5-phosphate (DXP).</text>
</comment>
<dbReference type="InterPro" id="IPR020826">
    <property type="entry name" value="Transketolase_BS"/>
</dbReference>
<keyword evidence="4 11" id="KW-0808">Transferase</keyword>
<evidence type="ECO:0000256" key="11">
    <source>
        <dbReference type="HAMAP-Rule" id="MF_00315"/>
    </source>
</evidence>
<comment type="catalytic activity">
    <reaction evidence="11">
        <text>D-glyceraldehyde 3-phosphate + pyruvate + H(+) = 1-deoxy-D-xylulose 5-phosphate + CO2</text>
        <dbReference type="Rhea" id="RHEA:12605"/>
        <dbReference type="ChEBI" id="CHEBI:15361"/>
        <dbReference type="ChEBI" id="CHEBI:15378"/>
        <dbReference type="ChEBI" id="CHEBI:16526"/>
        <dbReference type="ChEBI" id="CHEBI:57792"/>
        <dbReference type="ChEBI" id="CHEBI:59776"/>
        <dbReference type="EC" id="2.2.1.7"/>
    </reaction>
</comment>
<dbReference type="Gene3D" id="3.40.50.970">
    <property type="match status" value="2"/>
</dbReference>
<dbReference type="InterPro" id="IPR049557">
    <property type="entry name" value="Transketolase_CS"/>
</dbReference>
<dbReference type="GO" id="GO:0000287">
    <property type="term" value="F:magnesium ion binding"/>
    <property type="evidence" value="ECO:0007669"/>
    <property type="project" value="UniProtKB-UniRule"/>
</dbReference>
<feature type="binding site" evidence="11">
    <location>
        <position position="73"/>
    </location>
    <ligand>
        <name>thiamine diphosphate</name>
        <dbReference type="ChEBI" id="CHEBI:58937"/>
    </ligand>
</feature>
<dbReference type="Pfam" id="PF02779">
    <property type="entry name" value="Transket_pyr"/>
    <property type="match status" value="1"/>
</dbReference>
<dbReference type="AlphaFoldDB" id="A0A940XCR9"/>
<reference evidence="13" key="1">
    <citation type="submission" date="2021-04" db="EMBL/GenBank/DDBJ databases">
        <title>Genome seq and assembly of Streptomyces sp. RG38.</title>
        <authorList>
            <person name="Chhetri G."/>
        </authorList>
    </citation>
    <scope>NUCLEOTIDE SEQUENCE</scope>
    <source>
        <strain evidence="13">RG38</strain>
    </source>
</reference>
<dbReference type="NCBIfam" id="TIGR00204">
    <property type="entry name" value="dxs"/>
    <property type="match status" value="1"/>
</dbReference>
<feature type="binding site" evidence="11">
    <location>
        <position position="174"/>
    </location>
    <ligand>
        <name>thiamine diphosphate</name>
        <dbReference type="ChEBI" id="CHEBI:58937"/>
    </ligand>
</feature>
<evidence type="ECO:0000256" key="8">
    <source>
        <dbReference type="ARBA" id="ARBA00023052"/>
    </source>
</evidence>
<dbReference type="CDD" id="cd02007">
    <property type="entry name" value="TPP_DXS"/>
    <property type="match status" value="1"/>
</dbReference>
<keyword evidence="9 11" id="KW-0414">Isoprene biosynthesis</keyword>
<feature type="binding site" evidence="11">
    <location>
        <position position="366"/>
    </location>
    <ligand>
        <name>thiamine diphosphate</name>
        <dbReference type="ChEBI" id="CHEBI:58937"/>
    </ligand>
</feature>
<proteinExistence type="inferred from homology"/>
<feature type="binding site" evidence="11">
    <location>
        <begin position="145"/>
        <end position="146"/>
    </location>
    <ligand>
        <name>thiamine diphosphate</name>
        <dbReference type="ChEBI" id="CHEBI:58937"/>
    </ligand>
</feature>
<evidence type="ECO:0000256" key="6">
    <source>
        <dbReference type="ARBA" id="ARBA00022842"/>
    </source>
</evidence>
<dbReference type="NCBIfam" id="NF003933">
    <property type="entry name" value="PRK05444.2-2"/>
    <property type="match status" value="1"/>
</dbReference>
<keyword evidence="7 11" id="KW-0784">Thiamine biosynthesis</keyword>
<comment type="caution">
    <text evidence="13">The sequence shown here is derived from an EMBL/GenBank/DDBJ whole genome shotgun (WGS) entry which is preliminary data.</text>
</comment>
<sequence>MTILETIKGPHDLKALPEADLARLPGEIREFLVHAVARTGGHLGPNLGVVELTVALHRVFDSPTDRIVWDTGHQSYVHKLLTGRQDFSKLRGKGGLSGYPCREESEHDIVENSHASTALGWADGLAKARRVRGEDGHVVAVIGDGALTGGMAWEALNNIAAAKDRPLIIVVNDNERSYAPTIGGLAHHLAALRTTDGYERMLAWGKDVLQRTPVVGGTVYDALHGAKKGFKDAFAPQGLFEDLGLKYLGPIDGHDLGAVDSALRRAKRFGGPVLVHCLTEKGRGYAPALDHEEDHFHSVGVMDPLTCAPLTPAAPSWTSVFGDEMVRIGEEREDVVALTAAMLHPVGLGRFAERFPDRVWDVGIAEQHAAVCAAGLATGGLHPVVAVYATFLNRAFDQLLMDVALHRCGVTFVLDRAGVTGTDGPSHNGMWDLSVLQVVPGLRIAAPRDAGQLRAQLREAVAVDDAPTLLRFPKEAAGPEVPAVGRAGAMDVLRADDRPEVLLVSVGVMAPVCLRAAELLEARGIGCTVVDPRWVKPVDPELAPLAARHRLVAVVEDNSRAAGVGSAVALALGDAEVDVPVRRFGIPEQFLAHAKRAEVLADIGLTPVEIAGRIGASLAAAERSGAGPTAPSVQGES</sequence>